<feature type="region of interest" description="Disordered" evidence="5">
    <location>
        <begin position="277"/>
        <end position="394"/>
    </location>
</feature>
<protein>
    <submittedName>
        <fullName evidence="6">Zinc finger protein</fullName>
    </submittedName>
</protein>
<dbReference type="Proteomes" id="UP000242877">
    <property type="component" value="Unassembled WGS sequence"/>
</dbReference>
<feature type="region of interest" description="Disordered" evidence="5">
    <location>
        <begin position="87"/>
        <end position="139"/>
    </location>
</feature>
<keyword evidence="7" id="KW-1185">Reference proteome</keyword>
<sequence length="394" mass="41895">MDGFKIHEVSRMEQSNGNDAWKSFFDNHEINKMEGRTFEESTIQERYSGLVGEEWKERLSAKVEGREYVPLSKEEIQKKKAVAATASVAGTASSRSGTPSNNLMSTASSSRNGSPNMSSAASSTRLGNRSNESFGNTPITRKQANEAYFARMGAANAQRPEGVAPAQGGKYSGFGGGMPVEARNNKSDGGAGGIGLPGFENLQQDPMAALSKGFGWFTSTIGKGAKQVHEGYLQPAAKTIASSEFAAQARTVAQQGFQNIQTGARGAATQFNKFVEGVGEDRPSSNSSAQQQQQQSQHEQSQYQSSSRGDSLSVPSDEFTSSHSEGRRNQSVSPSRINVGSPSSASAGSGTLGTAAMRNRAGHSASSTPQQQQMDKSKSGASSNWKDDGWDDDW</sequence>
<dbReference type="GO" id="GO:0032012">
    <property type="term" value="P:regulation of ARF protein signal transduction"/>
    <property type="evidence" value="ECO:0007669"/>
    <property type="project" value="TreeGrafter"/>
</dbReference>
<dbReference type="AlphaFoldDB" id="A0A168AM84"/>
<keyword evidence="1" id="KW-0343">GTPase activation</keyword>
<feature type="compositionally biased region" description="Polar residues" evidence="5">
    <location>
        <begin position="120"/>
        <end position="139"/>
    </location>
</feature>
<dbReference type="PANTHER" id="PTHR46395">
    <property type="entry name" value="ADP-RIBOSYLATION FACTOR GTPASE-ACTIVATING PROTEIN 1"/>
    <property type="match status" value="1"/>
</dbReference>
<dbReference type="GO" id="GO:0030100">
    <property type="term" value="P:regulation of endocytosis"/>
    <property type="evidence" value="ECO:0007669"/>
    <property type="project" value="TreeGrafter"/>
</dbReference>
<dbReference type="VEuPathDB" id="FungiDB:AAP_02190"/>
<evidence type="ECO:0000256" key="3">
    <source>
        <dbReference type="ARBA" id="ARBA00022771"/>
    </source>
</evidence>
<evidence type="ECO:0000256" key="2">
    <source>
        <dbReference type="ARBA" id="ARBA00022723"/>
    </source>
</evidence>
<dbReference type="OrthoDB" id="983479at2759"/>
<feature type="compositionally biased region" description="Polar residues" evidence="5">
    <location>
        <begin position="364"/>
        <end position="384"/>
    </location>
</feature>
<evidence type="ECO:0000256" key="1">
    <source>
        <dbReference type="ARBA" id="ARBA00022468"/>
    </source>
</evidence>
<evidence type="ECO:0000313" key="6">
    <source>
        <dbReference type="EMBL" id="KZZ94097.1"/>
    </source>
</evidence>
<feature type="compositionally biased region" description="Low complexity" evidence="5">
    <location>
        <begin position="284"/>
        <end position="307"/>
    </location>
</feature>
<keyword evidence="2" id="KW-0479">Metal-binding</keyword>
<dbReference type="GO" id="GO:0000139">
    <property type="term" value="C:Golgi membrane"/>
    <property type="evidence" value="ECO:0007669"/>
    <property type="project" value="TreeGrafter"/>
</dbReference>
<evidence type="ECO:0000256" key="5">
    <source>
        <dbReference type="SAM" id="MobiDB-lite"/>
    </source>
</evidence>
<dbReference type="EMBL" id="AZGZ01000007">
    <property type="protein sequence ID" value="KZZ94097.1"/>
    <property type="molecule type" value="Genomic_DNA"/>
</dbReference>
<dbReference type="GO" id="GO:0005096">
    <property type="term" value="F:GTPase activator activity"/>
    <property type="evidence" value="ECO:0007669"/>
    <property type="project" value="UniProtKB-KW"/>
</dbReference>
<organism evidence="6 7">
    <name type="scientific">Ascosphaera apis ARSEF 7405</name>
    <dbReference type="NCBI Taxonomy" id="392613"/>
    <lineage>
        <taxon>Eukaryota</taxon>
        <taxon>Fungi</taxon>
        <taxon>Dikarya</taxon>
        <taxon>Ascomycota</taxon>
        <taxon>Pezizomycotina</taxon>
        <taxon>Eurotiomycetes</taxon>
        <taxon>Eurotiomycetidae</taxon>
        <taxon>Onygenales</taxon>
        <taxon>Ascosphaeraceae</taxon>
        <taxon>Ascosphaera</taxon>
    </lineage>
</organism>
<feature type="compositionally biased region" description="Low complexity" evidence="5">
    <location>
        <begin position="340"/>
        <end position="356"/>
    </location>
</feature>
<gene>
    <name evidence="6" type="ORF">AAP_02190</name>
</gene>
<evidence type="ECO:0000313" key="7">
    <source>
        <dbReference type="Proteomes" id="UP000242877"/>
    </source>
</evidence>
<evidence type="ECO:0000256" key="4">
    <source>
        <dbReference type="ARBA" id="ARBA00022833"/>
    </source>
</evidence>
<feature type="compositionally biased region" description="Low complexity" evidence="5">
    <location>
        <begin position="108"/>
        <end position="119"/>
    </location>
</feature>
<name>A0A168AM84_9EURO</name>
<reference evidence="6 7" key="1">
    <citation type="journal article" date="2016" name="Genome Biol. Evol.">
        <title>Divergent and convergent evolution of fungal pathogenicity.</title>
        <authorList>
            <person name="Shang Y."/>
            <person name="Xiao G."/>
            <person name="Zheng P."/>
            <person name="Cen K."/>
            <person name="Zhan S."/>
            <person name="Wang C."/>
        </authorList>
    </citation>
    <scope>NUCLEOTIDE SEQUENCE [LARGE SCALE GENOMIC DNA]</scope>
    <source>
        <strain evidence="6 7">ARSEF 7405</strain>
    </source>
</reference>
<proteinExistence type="predicted"/>
<keyword evidence="4" id="KW-0862">Zinc</keyword>
<feature type="compositionally biased region" description="Polar residues" evidence="5">
    <location>
        <begin position="308"/>
        <end position="338"/>
    </location>
</feature>
<feature type="compositionally biased region" description="Low complexity" evidence="5">
    <location>
        <begin position="87"/>
        <end position="98"/>
    </location>
</feature>
<dbReference type="PANTHER" id="PTHR46395:SF1">
    <property type="entry name" value="ADP-RIBOSYLATION FACTOR GTPASE-ACTIVATING PROTEIN 1"/>
    <property type="match status" value="1"/>
</dbReference>
<keyword evidence="3" id="KW-0863">Zinc-finger</keyword>
<dbReference type="GO" id="GO:0008270">
    <property type="term" value="F:zinc ion binding"/>
    <property type="evidence" value="ECO:0007669"/>
    <property type="project" value="UniProtKB-KW"/>
</dbReference>
<comment type="caution">
    <text evidence="6">The sequence shown here is derived from an EMBL/GenBank/DDBJ whole genome shotgun (WGS) entry which is preliminary data.</text>
</comment>
<accession>A0A168AM84</accession>